<evidence type="ECO:0000256" key="2">
    <source>
        <dbReference type="ARBA" id="ARBA00005179"/>
    </source>
</evidence>
<dbReference type="PANTHER" id="PTHR31595:SF57">
    <property type="entry name" value="OS04G0481900 PROTEIN"/>
    <property type="match status" value="1"/>
</dbReference>
<feature type="transmembrane region" description="Helical" evidence="7">
    <location>
        <begin position="212"/>
        <end position="234"/>
    </location>
</feature>
<evidence type="ECO:0000256" key="5">
    <source>
        <dbReference type="ARBA" id="ARBA00022989"/>
    </source>
</evidence>
<feature type="transmembrane region" description="Helical" evidence="7">
    <location>
        <begin position="23"/>
        <end position="41"/>
    </location>
</feature>
<dbReference type="InterPro" id="IPR032805">
    <property type="entry name" value="Wax_synthase_dom"/>
</dbReference>
<feature type="transmembrane region" description="Helical" evidence="7">
    <location>
        <begin position="254"/>
        <end position="274"/>
    </location>
</feature>
<feature type="transmembrane region" description="Helical" evidence="7">
    <location>
        <begin position="46"/>
        <end position="66"/>
    </location>
</feature>
<comment type="caution">
    <text evidence="9">The sequence shown here is derived from an EMBL/GenBank/DDBJ whole genome shotgun (WGS) entry which is preliminary data.</text>
</comment>
<dbReference type="InterPro" id="IPR044851">
    <property type="entry name" value="Wax_synthase"/>
</dbReference>
<evidence type="ECO:0000256" key="4">
    <source>
        <dbReference type="ARBA" id="ARBA00022692"/>
    </source>
</evidence>
<protein>
    <submittedName>
        <fullName evidence="9">Wax synthase family protein</fullName>
    </submittedName>
</protein>
<keyword evidence="10" id="KW-1185">Reference proteome</keyword>
<feature type="domain" description="Wax synthase" evidence="8">
    <location>
        <begin position="165"/>
        <end position="242"/>
    </location>
</feature>
<sequence>MALLLLQLIAAKCVFDRVVLPRVVVWCIPLLCYAGAHFQLLNTPAFLRMVALCCVLMAGMKWVVYAEWRRTGGEILSWSRWGCFACLWFGMDPAPWTRVRSQKQWRNDCFWGAGCLFVGVLSVALLAYFDCTQLQLLFVTMSVGFHYGALRLLVAFWKQQGYGVRALFRNPLEMRGFADFWSRRWNLAYSQMMARAVLRPLRAVCGRRGAQFGVFAISGVLHELAITVPVQAGYGMPTLFFLLQGVATSLEKQGGLWMAVLCGVSLVVGLPLLFPETFVEEVILPARNVLKF</sequence>
<accession>A0ABW5E706</accession>
<feature type="transmembrane region" description="Helical" evidence="7">
    <location>
        <begin position="109"/>
        <end position="129"/>
    </location>
</feature>
<evidence type="ECO:0000256" key="3">
    <source>
        <dbReference type="ARBA" id="ARBA00022679"/>
    </source>
</evidence>
<dbReference type="EMBL" id="JBHUJC010000042">
    <property type="protein sequence ID" value="MFD2277455.1"/>
    <property type="molecule type" value="Genomic_DNA"/>
</dbReference>
<evidence type="ECO:0000313" key="10">
    <source>
        <dbReference type="Proteomes" id="UP001597297"/>
    </source>
</evidence>
<keyword evidence="6 7" id="KW-0472">Membrane</keyword>
<organism evidence="9 10">
    <name type="scientific">Rubritalea spongiae</name>
    <dbReference type="NCBI Taxonomy" id="430797"/>
    <lineage>
        <taxon>Bacteria</taxon>
        <taxon>Pseudomonadati</taxon>
        <taxon>Verrucomicrobiota</taxon>
        <taxon>Verrucomicrobiia</taxon>
        <taxon>Verrucomicrobiales</taxon>
        <taxon>Rubritaleaceae</taxon>
        <taxon>Rubritalea</taxon>
    </lineage>
</organism>
<keyword evidence="3" id="KW-0808">Transferase</keyword>
<dbReference type="Proteomes" id="UP001597297">
    <property type="component" value="Unassembled WGS sequence"/>
</dbReference>
<keyword evidence="4 7" id="KW-0812">Transmembrane</keyword>
<gene>
    <name evidence="9" type="ORF">ACFSQZ_13325</name>
</gene>
<evidence type="ECO:0000256" key="7">
    <source>
        <dbReference type="SAM" id="Phobius"/>
    </source>
</evidence>
<comment type="subcellular location">
    <subcellularLocation>
        <location evidence="1">Membrane</location>
        <topology evidence="1">Multi-pass membrane protein</topology>
    </subcellularLocation>
</comment>
<keyword evidence="5 7" id="KW-1133">Transmembrane helix</keyword>
<dbReference type="RefSeq" id="WP_377136998.1">
    <property type="nucleotide sequence ID" value="NZ_JBHUJC010000042.1"/>
</dbReference>
<evidence type="ECO:0000259" key="8">
    <source>
        <dbReference type="Pfam" id="PF13813"/>
    </source>
</evidence>
<feature type="transmembrane region" description="Helical" evidence="7">
    <location>
        <begin position="135"/>
        <end position="157"/>
    </location>
</feature>
<reference evidence="10" key="1">
    <citation type="journal article" date="2019" name="Int. J. Syst. Evol. Microbiol.">
        <title>The Global Catalogue of Microorganisms (GCM) 10K type strain sequencing project: providing services to taxonomists for standard genome sequencing and annotation.</title>
        <authorList>
            <consortium name="The Broad Institute Genomics Platform"/>
            <consortium name="The Broad Institute Genome Sequencing Center for Infectious Disease"/>
            <person name="Wu L."/>
            <person name="Ma J."/>
        </authorList>
    </citation>
    <scope>NUCLEOTIDE SEQUENCE [LARGE SCALE GENOMIC DNA]</scope>
    <source>
        <strain evidence="10">JCM 16545</strain>
    </source>
</reference>
<evidence type="ECO:0000313" key="9">
    <source>
        <dbReference type="EMBL" id="MFD2277455.1"/>
    </source>
</evidence>
<dbReference type="Pfam" id="PF13813">
    <property type="entry name" value="MBOAT_2"/>
    <property type="match status" value="1"/>
</dbReference>
<comment type="pathway">
    <text evidence="2">Secondary metabolite biosynthesis.</text>
</comment>
<dbReference type="PANTHER" id="PTHR31595">
    <property type="entry name" value="LONG-CHAIN-ALCOHOL O-FATTY-ACYLTRANSFERASE 3-RELATED"/>
    <property type="match status" value="1"/>
</dbReference>
<proteinExistence type="predicted"/>
<evidence type="ECO:0000256" key="1">
    <source>
        <dbReference type="ARBA" id="ARBA00004141"/>
    </source>
</evidence>
<name>A0ABW5E706_9BACT</name>
<evidence type="ECO:0000256" key="6">
    <source>
        <dbReference type="ARBA" id="ARBA00023136"/>
    </source>
</evidence>